<dbReference type="InterPro" id="IPR050109">
    <property type="entry name" value="HTH-type_TetR-like_transc_reg"/>
</dbReference>
<dbReference type="OrthoDB" id="3403733at2"/>
<accession>A0A173LFL1</accession>
<dbReference type="GO" id="GO:0003700">
    <property type="term" value="F:DNA-binding transcription factor activity"/>
    <property type="evidence" value="ECO:0007669"/>
    <property type="project" value="TreeGrafter"/>
</dbReference>
<keyword evidence="1" id="KW-0805">Transcription regulation</keyword>
<evidence type="ECO:0000256" key="3">
    <source>
        <dbReference type="ARBA" id="ARBA00023163"/>
    </source>
</evidence>
<evidence type="ECO:0000256" key="4">
    <source>
        <dbReference type="PROSITE-ProRule" id="PRU00335"/>
    </source>
</evidence>
<feature type="domain" description="HTH tetR-type" evidence="5">
    <location>
        <begin position="5"/>
        <end position="65"/>
    </location>
</feature>
<dbReference type="RefSeq" id="WP_067475431.1">
    <property type="nucleotide sequence ID" value="NZ_CP015961.1"/>
</dbReference>
<keyword evidence="7" id="KW-1185">Reference proteome</keyword>
<feature type="DNA-binding region" description="H-T-H motif" evidence="4">
    <location>
        <begin position="28"/>
        <end position="47"/>
    </location>
</feature>
<protein>
    <recommendedName>
        <fullName evidence="5">HTH tetR-type domain-containing protein</fullName>
    </recommendedName>
</protein>
<keyword evidence="2 4" id="KW-0238">DNA-binding</keyword>
<dbReference type="Gene3D" id="1.10.357.10">
    <property type="entry name" value="Tetracycline Repressor, domain 2"/>
    <property type="match status" value="1"/>
</dbReference>
<evidence type="ECO:0000259" key="5">
    <source>
        <dbReference type="PROSITE" id="PS50977"/>
    </source>
</evidence>
<proteinExistence type="predicted"/>
<gene>
    <name evidence="6" type="ORF">BJL86_0194</name>
</gene>
<organism evidence="6 7">
    <name type="scientific">Dietzia timorensis</name>
    <dbReference type="NCBI Taxonomy" id="499555"/>
    <lineage>
        <taxon>Bacteria</taxon>
        <taxon>Bacillati</taxon>
        <taxon>Actinomycetota</taxon>
        <taxon>Actinomycetes</taxon>
        <taxon>Mycobacteriales</taxon>
        <taxon>Dietziaceae</taxon>
        <taxon>Dietzia</taxon>
    </lineage>
</organism>
<dbReference type="GO" id="GO:0000976">
    <property type="term" value="F:transcription cis-regulatory region binding"/>
    <property type="evidence" value="ECO:0007669"/>
    <property type="project" value="TreeGrafter"/>
</dbReference>
<dbReference type="PANTHER" id="PTHR30055:SF234">
    <property type="entry name" value="HTH-TYPE TRANSCRIPTIONAL REGULATOR BETI"/>
    <property type="match status" value="1"/>
</dbReference>
<keyword evidence="3" id="KW-0804">Transcription</keyword>
<evidence type="ECO:0000313" key="6">
    <source>
        <dbReference type="EMBL" id="ANI91005.1"/>
    </source>
</evidence>
<evidence type="ECO:0000256" key="2">
    <source>
        <dbReference type="ARBA" id="ARBA00023125"/>
    </source>
</evidence>
<dbReference type="PANTHER" id="PTHR30055">
    <property type="entry name" value="HTH-TYPE TRANSCRIPTIONAL REGULATOR RUTR"/>
    <property type="match status" value="1"/>
</dbReference>
<dbReference type="SUPFAM" id="SSF46689">
    <property type="entry name" value="Homeodomain-like"/>
    <property type="match status" value="1"/>
</dbReference>
<name>A0A173LFL1_9ACTN</name>
<evidence type="ECO:0000313" key="7">
    <source>
        <dbReference type="Proteomes" id="UP000186104"/>
    </source>
</evidence>
<dbReference type="InterPro" id="IPR009057">
    <property type="entry name" value="Homeodomain-like_sf"/>
</dbReference>
<dbReference type="Pfam" id="PF00440">
    <property type="entry name" value="TetR_N"/>
    <property type="match status" value="1"/>
</dbReference>
<dbReference type="AlphaFoldDB" id="A0A173LFL1"/>
<dbReference type="PROSITE" id="PS50977">
    <property type="entry name" value="HTH_TETR_2"/>
    <property type="match status" value="1"/>
</dbReference>
<evidence type="ECO:0000256" key="1">
    <source>
        <dbReference type="ARBA" id="ARBA00023015"/>
    </source>
</evidence>
<dbReference type="EMBL" id="CP015961">
    <property type="protein sequence ID" value="ANI91005.1"/>
    <property type="molecule type" value="Genomic_DNA"/>
</dbReference>
<dbReference type="KEGG" id="dtm:BJL86_0194"/>
<dbReference type="PRINTS" id="PR00455">
    <property type="entry name" value="HTHTETR"/>
</dbReference>
<dbReference type="Proteomes" id="UP000186104">
    <property type="component" value="Chromosome"/>
</dbReference>
<dbReference type="InterPro" id="IPR041484">
    <property type="entry name" value="TetR_C_25"/>
</dbReference>
<sequence length="209" mass="22847">MGFEMPAKERIVDAAIDLFGERGFQGVSIKAVAELAEVSPSLVMHHFGSKSGLKTACDLEAAAEFKKMKTEAVEAGALPLTLMFDLARRSDHIVLYFFRSFVEGGDAADALFDQLVEDALDYTAAGEERGLVYPATDPRARAVIFLVQGMGTLLLHRQIRRHLGVDPVFDPPEDLLPYISAVTEIYSRPTLNAEAYEALLTTAKDPGNE</sequence>
<reference evidence="6 7" key="1">
    <citation type="submission" date="2016-06" db="EMBL/GenBank/DDBJ databases">
        <title>Complete genome sequence of a saline-alkali tolerant type strain Dietzia timorensis ID05-A0528T.</title>
        <authorList>
            <person name="Wu X."/>
        </authorList>
    </citation>
    <scope>NUCLEOTIDE SEQUENCE [LARGE SCALE GENOMIC DNA]</scope>
    <source>
        <strain evidence="6 7">ID05-A0528</strain>
    </source>
</reference>
<dbReference type="InterPro" id="IPR001647">
    <property type="entry name" value="HTH_TetR"/>
</dbReference>
<dbReference type="STRING" id="499555.BJL86_0194"/>
<dbReference type="Pfam" id="PF17933">
    <property type="entry name" value="TetR_C_25"/>
    <property type="match status" value="1"/>
</dbReference>